<reference evidence="1" key="2">
    <citation type="submission" date="2023-06" db="EMBL/GenBank/DDBJ databases">
        <authorList>
            <consortium name="Lawrence Berkeley National Laboratory"/>
            <person name="Mondo S.J."/>
            <person name="Hensen N."/>
            <person name="Bonometti L."/>
            <person name="Westerberg I."/>
            <person name="Brannstrom I.O."/>
            <person name="Guillou S."/>
            <person name="Cros-Aarteil S."/>
            <person name="Calhoun S."/>
            <person name="Haridas S."/>
            <person name="Kuo A."/>
            <person name="Pangilinan J."/>
            <person name="Riley R."/>
            <person name="Labutti K."/>
            <person name="Andreopoulos B."/>
            <person name="Lipzen A."/>
            <person name="Chen C."/>
            <person name="Yanf M."/>
            <person name="Daum C."/>
            <person name="Ng V."/>
            <person name="Clum A."/>
            <person name="Steindorff A."/>
            <person name="Ohm R."/>
            <person name="Martin F."/>
            <person name="Silar P."/>
            <person name="Natvig D."/>
            <person name="Lalanne C."/>
            <person name="Gautier V."/>
            <person name="Ament-Velasquez S.L."/>
            <person name="Kruys A."/>
            <person name="Hutchinson M.I."/>
            <person name="Powell A.J."/>
            <person name="Barry K."/>
            <person name="Miller A.N."/>
            <person name="Grigoriev I.V."/>
            <person name="Debuchy R."/>
            <person name="Gladieux P."/>
            <person name="Thoren M.H."/>
            <person name="Johannesson H."/>
        </authorList>
    </citation>
    <scope>NUCLEOTIDE SEQUENCE</scope>
    <source>
        <strain evidence="1">PSN324</strain>
    </source>
</reference>
<accession>A0AAV9HDT7</accession>
<gene>
    <name evidence="1" type="ORF">QBC42DRAFT_157361</name>
</gene>
<feature type="non-terminal residue" evidence="1">
    <location>
        <position position="1"/>
    </location>
</feature>
<feature type="non-terminal residue" evidence="1">
    <location>
        <position position="131"/>
    </location>
</feature>
<dbReference type="AlphaFoldDB" id="A0AAV9HDT7"/>
<protein>
    <submittedName>
        <fullName evidence="1">Uncharacterized protein</fullName>
    </submittedName>
</protein>
<proteinExistence type="predicted"/>
<evidence type="ECO:0000313" key="1">
    <source>
        <dbReference type="EMBL" id="KAK4457236.1"/>
    </source>
</evidence>
<reference evidence="1" key="1">
    <citation type="journal article" date="2023" name="Mol. Phylogenet. Evol.">
        <title>Genome-scale phylogeny and comparative genomics of the fungal order Sordariales.</title>
        <authorList>
            <person name="Hensen N."/>
            <person name="Bonometti L."/>
            <person name="Westerberg I."/>
            <person name="Brannstrom I.O."/>
            <person name="Guillou S."/>
            <person name="Cros-Aarteil S."/>
            <person name="Calhoun S."/>
            <person name="Haridas S."/>
            <person name="Kuo A."/>
            <person name="Mondo S."/>
            <person name="Pangilinan J."/>
            <person name="Riley R."/>
            <person name="LaButti K."/>
            <person name="Andreopoulos B."/>
            <person name="Lipzen A."/>
            <person name="Chen C."/>
            <person name="Yan M."/>
            <person name="Daum C."/>
            <person name="Ng V."/>
            <person name="Clum A."/>
            <person name="Steindorff A."/>
            <person name="Ohm R.A."/>
            <person name="Martin F."/>
            <person name="Silar P."/>
            <person name="Natvig D.O."/>
            <person name="Lalanne C."/>
            <person name="Gautier V."/>
            <person name="Ament-Velasquez S.L."/>
            <person name="Kruys A."/>
            <person name="Hutchinson M.I."/>
            <person name="Powell A.J."/>
            <person name="Barry K."/>
            <person name="Miller A.N."/>
            <person name="Grigoriev I.V."/>
            <person name="Debuchy R."/>
            <person name="Gladieux P."/>
            <person name="Hiltunen Thoren M."/>
            <person name="Johannesson H."/>
        </authorList>
    </citation>
    <scope>NUCLEOTIDE SEQUENCE</scope>
    <source>
        <strain evidence="1">PSN324</strain>
    </source>
</reference>
<sequence length="131" mass="13821">CTDYPSWTVTDFKSSTSDSVGSGGSASFTVVNNLSGARDELTCSLQVNYRCIIAGTPSDGNLTVHVAIRAGSLTFILDEAVECPGRTTPLRVIGNSELELDCSWDEHGGTVSCGLKEEKHIIQGDAVELAP</sequence>
<evidence type="ECO:0000313" key="2">
    <source>
        <dbReference type="Proteomes" id="UP001321749"/>
    </source>
</evidence>
<name>A0AAV9HDT7_9PEZI</name>
<dbReference type="EMBL" id="MU865127">
    <property type="protein sequence ID" value="KAK4457236.1"/>
    <property type="molecule type" value="Genomic_DNA"/>
</dbReference>
<dbReference type="Proteomes" id="UP001321749">
    <property type="component" value="Unassembled WGS sequence"/>
</dbReference>
<organism evidence="1 2">
    <name type="scientific">Cladorrhinum samala</name>
    <dbReference type="NCBI Taxonomy" id="585594"/>
    <lineage>
        <taxon>Eukaryota</taxon>
        <taxon>Fungi</taxon>
        <taxon>Dikarya</taxon>
        <taxon>Ascomycota</taxon>
        <taxon>Pezizomycotina</taxon>
        <taxon>Sordariomycetes</taxon>
        <taxon>Sordariomycetidae</taxon>
        <taxon>Sordariales</taxon>
        <taxon>Podosporaceae</taxon>
        <taxon>Cladorrhinum</taxon>
    </lineage>
</organism>
<comment type="caution">
    <text evidence="1">The sequence shown here is derived from an EMBL/GenBank/DDBJ whole genome shotgun (WGS) entry which is preliminary data.</text>
</comment>
<keyword evidence="2" id="KW-1185">Reference proteome</keyword>